<comment type="caution">
    <text evidence="6">The sequence shown here is derived from an EMBL/GenBank/DDBJ whole genome shotgun (WGS) entry which is preliminary data.</text>
</comment>
<dbReference type="PROSITE" id="PS00070">
    <property type="entry name" value="ALDEHYDE_DEHYDR_CYS"/>
    <property type="match status" value="1"/>
</dbReference>
<evidence type="ECO:0000313" key="6">
    <source>
        <dbReference type="EMBL" id="PXY36057.1"/>
    </source>
</evidence>
<feature type="domain" description="Aldehyde dehydrogenase" evidence="5">
    <location>
        <begin position="13"/>
        <end position="474"/>
    </location>
</feature>
<sequence length="478" mass="49738">MNVTGQLLIGGQWVDAAGGGRFETTDPATARPLGTVADAGQADVDSAVAAARTAFASGPWPELTPAARARILWRVGDLIDQHAAELAELECRDQGQPIGIARNVSVAAAAEHFRYYAGWVTKIEGETSPVSIPGVLQYTRREPIGVCALITPWNFPLMIASWKLAPALACGNTVVLKPAEQTPLTTLRLAELMIDAGVPAGVLNVLTGGPETGKALVAHPDVDKVSFTGSTDVGREIVRASAGNLKRVSLELGGKAPVVVLPDADLDAAVEGCLQGGFLNAGQVCAAYTRFYVHASVVDEFADRLGKAADAMVVGPGLDPATQVGPLVSAEHLSSVDALVRGAAAEGARLAAGGELVGCDGHFYRPTVLTGVTDDMIIARKEVFGPVLAVLPFEDADEVVARANDTEYGLAASVWTRDVGAAHSLAAAIRAGTVFVNMPNPVDAAAPWGGFKASGWGREMGKHAIALYTEIKSVWTRL</sequence>
<dbReference type="PANTHER" id="PTHR11699">
    <property type="entry name" value="ALDEHYDE DEHYDROGENASE-RELATED"/>
    <property type="match status" value="1"/>
</dbReference>
<organism evidence="6 7">
    <name type="scientific">Prauserella flavalba</name>
    <dbReference type="NCBI Taxonomy" id="1477506"/>
    <lineage>
        <taxon>Bacteria</taxon>
        <taxon>Bacillati</taxon>
        <taxon>Actinomycetota</taxon>
        <taxon>Actinomycetes</taxon>
        <taxon>Pseudonocardiales</taxon>
        <taxon>Pseudonocardiaceae</taxon>
        <taxon>Prauserella</taxon>
    </lineage>
</organism>
<comment type="similarity">
    <text evidence="1 4">Belongs to the aldehyde dehydrogenase family.</text>
</comment>
<dbReference type="Gene3D" id="3.40.605.10">
    <property type="entry name" value="Aldehyde Dehydrogenase, Chain A, domain 1"/>
    <property type="match status" value="1"/>
</dbReference>
<gene>
    <name evidence="6" type="ORF">BA062_11470</name>
</gene>
<dbReference type="FunFam" id="3.40.309.10:FF:000009">
    <property type="entry name" value="Aldehyde dehydrogenase A"/>
    <property type="match status" value="1"/>
</dbReference>
<evidence type="ECO:0000256" key="2">
    <source>
        <dbReference type="ARBA" id="ARBA00023002"/>
    </source>
</evidence>
<reference evidence="6 7" key="1">
    <citation type="submission" date="2016-07" db="EMBL/GenBank/DDBJ databases">
        <title>Draft genome sequence of Prauserella sp. YIM 121212, isolated from alkaline soil.</title>
        <authorList>
            <person name="Ruckert C."/>
            <person name="Albersmeier A."/>
            <person name="Jiang C.-L."/>
            <person name="Jiang Y."/>
            <person name="Kalinowski J."/>
            <person name="Schneider O."/>
            <person name="Winkler A."/>
            <person name="Zotchev S.B."/>
        </authorList>
    </citation>
    <scope>NUCLEOTIDE SEQUENCE [LARGE SCALE GENOMIC DNA]</scope>
    <source>
        <strain evidence="6 7">YIM 121212</strain>
    </source>
</reference>
<accession>A0A318LUH6</accession>
<evidence type="ECO:0000313" key="7">
    <source>
        <dbReference type="Proteomes" id="UP000247892"/>
    </source>
</evidence>
<dbReference type="RefSeq" id="WP_110336061.1">
    <property type="nucleotide sequence ID" value="NZ_JBHVKT010000023.1"/>
</dbReference>
<dbReference type="SUPFAM" id="SSF53720">
    <property type="entry name" value="ALDH-like"/>
    <property type="match status" value="1"/>
</dbReference>
<dbReference type="Gene3D" id="3.40.309.10">
    <property type="entry name" value="Aldehyde Dehydrogenase, Chain A, domain 2"/>
    <property type="match status" value="1"/>
</dbReference>
<dbReference type="InterPro" id="IPR015590">
    <property type="entry name" value="Aldehyde_DH_dom"/>
</dbReference>
<evidence type="ECO:0000256" key="4">
    <source>
        <dbReference type="RuleBase" id="RU003345"/>
    </source>
</evidence>
<dbReference type="OrthoDB" id="6882680at2"/>
<keyword evidence="2 4" id="KW-0560">Oxidoreductase</keyword>
<dbReference type="EMBL" id="MASU01000005">
    <property type="protein sequence ID" value="PXY36057.1"/>
    <property type="molecule type" value="Genomic_DNA"/>
</dbReference>
<dbReference type="GO" id="GO:0016620">
    <property type="term" value="F:oxidoreductase activity, acting on the aldehyde or oxo group of donors, NAD or NADP as acceptor"/>
    <property type="evidence" value="ECO:0007669"/>
    <property type="project" value="InterPro"/>
</dbReference>
<protein>
    <submittedName>
        <fullName evidence="6">Betaine-aldehyde dehydrogenase</fullName>
    </submittedName>
</protein>
<evidence type="ECO:0000256" key="1">
    <source>
        <dbReference type="ARBA" id="ARBA00009986"/>
    </source>
</evidence>
<evidence type="ECO:0000259" key="5">
    <source>
        <dbReference type="Pfam" id="PF00171"/>
    </source>
</evidence>
<dbReference type="Proteomes" id="UP000247892">
    <property type="component" value="Unassembled WGS sequence"/>
</dbReference>
<dbReference type="InterPro" id="IPR029510">
    <property type="entry name" value="Ald_DH_CS_GLU"/>
</dbReference>
<feature type="active site" evidence="3">
    <location>
        <position position="251"/>
    </location>
</feature>
<dbReference type="InterPro" id="IPR016163">
    <property type="entry name" value="Ald_DH_C"/>
</dbReference>
<dbReference type="Pfam" id="PF00171">
    <property type="entry name" value="Aldedh"/>
    <property type="match status" value="1"/>
</dbReference>
<keyword evidence="7" id="KW-1185">Reference proteome</keyword>
<proteinExistence type="inferred from homology"/>
<dbReference type="PROSITE" id="PS00687">
    <property type="entry name" value="ALDEHYDE_DEHYDR_GLU"/>
    <property type="match status" value="1"/>
</dbReference>
<dbReference type="InterPro" id="IPR016161">
    <property type="entry name" value="Ald_DH/histidinol_DH"/>
</dbReference>
<name>A0A318LUH6_9PSEU</name>
<dbReference type="InterPro" id="IPR016160">
    <property type="entry name" value="Ald_DH_CS_CYS"/>
</dbReference>
<evidence type="ECO:0000256" key="3">
    <source>
        <dbReference type="PROSITE-ProRule" id="PRU10007"/>
    </source>
</evidence>
<dbReference type="AlphaFoldDB" id="A0A318LUH6"/>
<dbReference type="FunFam" id="3.40.605.10:FF:000007">
    <property type="entry name" value="NAD/NADP-dependent betaine aldehyde dehydrogenase"/>
    <property type="match status" value="1"/>
</dbReference>
<dbReference type="InterPro" id="IPR016162">
    <property type="entry name" value="Ald_DH_N"/>
</dbReference>